<reference evidence="2 3" key="1">
    <citation type="journal article" date="2013" name="Genome Biol.">
        <title>Genome of Acanthamoeba castellanii highlights extensive lateral gene transfer and early evolution of tyrosine kinase signaling.</title>
        <authorList>
            <person name="Clarke M."/>
            <person name="Lohan A.J."/>
            <person name="Liu B."/>
            <person name="Lagkouvardos I."/>
            <person name="Roy S."/>
            <person name="Zafar N."/>
            <person name="Bertelli C."/>
            <person name="Schilde C."/>
            <person name="Kianianmomeni A."/>
            <person name="Burglin T.R."/>
            <person name="Frech C."/>
            <person name="Turcotte B."/>
            <person name="Kopec K.O."/>
            <person name="Synnott J.M."/>
            <person name="Choo C."/>
            <person name="Paponov I."/>
            <person name="Finkler A."/>
            <person name="Soon Heng Tan C."/>
            <person name="Hutchins A.P."/>
            <person name="Weinmeier T."/>
            <person name="Rattei T."/>
            <person name="Chu J.S."/>
            <person name="Gimenez G."/>
            <person name="Irimia M."/>
            <person name="Rigden D.J."/>
            <person name="Fitzpatrick D.A."/>
            <person name="Lorenzo-Morales J."/>
            <person name="Bateman A."/>
            <person name="Chiu C.H."/>
            <person name="Tang P."/>
            <person name="Hegemann P."/>
            <person name="Fromm H."/>
            <person name="Raoult D."/>
            <person name="Greub G."/>
            <person name="Miranda-Saavedra D."/>
            <person name="Chen N."/>
            <person name="Nash P."/>
            <person name="Ginger M.L."/>
            <person name="Horn M."/>
            <person name="Schaap P."/>
            <person name="Caler L."/>
            <person name="Loftus B."/>
        </authorList>
    </citation>
    <scope>NUCLEOTIDE SEQUENCE [LARGE SCALE GENOMIC DNA]</scope>
    <source>
        <strain evidence="2 3">Neff</strain>
    </source>
</reference>
<dbReference type="AlphaFoldDB" id="L8GL71"/>
<dbReference type="KEGG" id="acan:ACA1_076730"/>
<evidence type="ECO:0000313" key="2">
    <source>
        <dbReference type="EMBL" id="ELR13820.1"/>
    </source>
</evidence>
<gene>
    <name evidence="2" type="ORF">ACA1_076730</name>
</gene>
<evidence type="ECO:0000313" key="3">
    <source>
        <dbReference type="Proteomes" id="UP000011083"/>
    </source>
</evidence>
<dbReference type="Proteomes" id="UP000011083">
    <property type="component" value="Unassembled WGS sequence"/>
</dbReference>
<dbReference type="EMBL" id="KB008074">
    <property type="protein sequence ID" value="ELR13820.1"/>
    <property type="molecule type" value="Genomic_DNA"/>
</dbReference>
<accession>L8GL71</accession>
<feature type="region of interest" description="Disordered" evidence="1">
    <location>
        <begin position="1"/>
        <end position="20"/>
    </location>
</feature>
<organism evidence="2 3">
    <name type="scientific">Acanthamoeba castellanii (strain ATCC 30010 / Neff)</name>
    <dbReference type="NCBI Taxonomy" id="1257118"/>
    <lineage>
        <taxon>Eukaryota</taxon>
        <taxon>Amoebozoa</taxon>
        <taxon>Discosea</taxon>
        <taxon>Longamoebia</taxon>
        <taxon>Centramoebida</taxon>
        <taxon>Acanthamoebidae</taxon>
        <taxon>Acanthamoeba</taxon>
    </lineage>
</organism>
<dbReference type="GeneID" id="14914356"/>
<protein>
    <submittedName>
        <fullName evidence="2">Uncharacterized protein</fullName>
    </submittedName>
</protein>
<feature type="compositionally biased region" description="Basic and acidic residues" evidence="1">
    <location>
        <begin position="1"/>
        <end position="11"/>
    </location>
</feature>
<name>L8GL71_ACACF</name>
<dbReference type="RefSeq" id="XP_004335833.1">
    <property type="nucleotide sequence ID" value="XM_004335785.1"/>
</dbReference>
<proteinExistence type="predicted"/>
<dbReference type="VEuPathDB" id="AmoebaDB:ACA1_076730"/>
<keyword evidence="3" id="KW-1185">Reference proteome</keyword>
<sequence length="218" mass="24817">MHRGPRVDKMPRRSRPIRRRASCRQLPSTIAARRPQKIGRKEQEHAKRIRKYRQQGVQRQHEPNHADLLDWAFVDQQINRPRTPNAHHLSSFQVHSTGAAGAAHACLMDAGDHQRSLLERELIVDPYGTNQGLLSLQLPFSNDNSYINNSNIAALQTQLCATSSPSSSSSSSMPALLLQRLPYRQQERDHRAEAEPLVFDENWVWPEDLTTSTFVCNA</sequence>
<evidence type="ECO:0000256" key="1">
    <source>
        <dbReference type="SAM" id="MobiDB-lite"/>
    </source>
</evidence>